<dbReference type="GO" id="GO:0016020">
    <property type="term" value="C:membrane"/>
    <property type="evidence" value="ECO:0007669"/>
    <property type="project" value="TreeGrafter"/>
</dbReference>
<dbReference type="Pfam" id="PF00561">
    <property type="entry name" value="Abhydrolase_1"/>
    <property type="match status" value="1"/>
</dbReference>
<dbReference type="eggNOG" id="COG2267">
    <property type="taxonomic scope" value="Bacteria"/>
</dbReference>
<dbReference type="Proteomes" id="UP000093795">
    <property type="component" value="Unassembled WGS sequence"/>
</dbReference>
<evidence type="ECO:0000313" key="2">
    <source>
        <dbReference type="EMBL" id="OBI81838.1"/>
    </source>
</evidence>
<dbReference type="SUPFAM" id="SSF53474">
    <property type="entry name" value="alpha/beta-Hydrolases"/>
    <property type="match status" value="1"/>
</dbReference>
<dbReference type="GO" id="GO:0003824">
    <property type="term" value="F:catalytic activity"/>
    <property type="evidence" value="ECO:0007669"/>
    <property type="project" value="UniProtKB-ARBA"/>
</dbReference>
<organism evidence="2 3">
    <name type="scientific">Mycobacterium asiaticum</name>
    <dbReference type="NCBI Taxonomy" id="1790"/>
    <lineage>
        <taxon>Bacteria</taxon>
        <taxon>Bacillati</taxon>
        <taxon>Actinomycetota</taxon>
        <taxon>Actinomycetes</taxon>
        <taxon>Mycobacteriales</taxon>
        <taxon>Mycobacteriaceae</taxon>
        <taxon>Mycobacterium</taxon>
    </lineage>
</organism>
<reference evidence="2 3" key="1">
    <citation type="submission" date="2016-06" db="EMBL/GenBank/DDBJ databases">
        <authorList>
            <person name="Kjaerup R.B."/>
            <person name="Dalgaard T.S."/>
            <person name="Juul-Madsen H.R."/>
        </authorList>
    </citation>
    <scope>NUCLEOTIDE SEQUENCE [LARGE SCALE GENOMIC DNA]</scope>
    <source>
        <strain evidence="2 3">1081914.2</strain>
    </source>
</reference>
<proteinExistence type="predicted"/>
<accession>A0A1A3C5E8</accession>
<dbReference type="PANTHER" id="PTHR43798">
    <property type="entry name" value="MONOACYLGLYCEROL LIPASE"/>
    <property type="match status" value="1"/>
</dbReference>
<evidence type="ECO:0000259" key="1">
    <source>
        <dbReference type="Pfam" id="PF00561"/>
    </source>
</evidence>
<dbReference type="InterPro" id="IPR000073">
    <property type="entry name" value="AB_hydrolase_1"/>
</dbReference>
<dbReference type="OrthoDB" id="3371334at2"/>
<evidence type="ECO:0000313" key="3">
    <source>
        <dbReference type="Proteomes" id="UP000093795"/>
    </source>
</evidence>
<comment type="caution">
    <text evidence="2">The sequence shown here is derived from an EMBL/GenBank/DDBJ whole genome shotgun (WGS) entry which is preliminary data.</text>
</comment>
<dbReference type="STRING" id="1790.A5645_04230"/>
<dbReference type="AlphaFoldDB" id="A0A1A3C5E8"/>
<dbReference type="EMBL" id="LZKQ01000186">
    <property type="protein sequence ID" value="OBI81838.1"/>
    <property type="molecule type" value="Genomic_DNA"/>
</dbReference>
<gene>
    <name evidence="2" type="ORF">A9X01_23135</name>
</gene>
<sequence>MANQSRRHLRPVRDVTAPKLQFRTIHGHRRAFRIAGSGPVIVLLHGVGDSSTTWEPVHAKLAQRFTVIAPDMLGHGESDKPRADYSLASFANGLRDLLTALEIDRVTLVGHSLGGGVAAQFAYQYPQFVERIVLVSAGGVTKDVSIALRFAAMPLGAEALSMLRLPGAVPALGLVSRAVGTVVGSTRFTRDVTSLPRLVGGLSKPGAVSAFARTLRGVVDTQGQYVTMLDRSYLMHGLPVQIIWGEDDLIIPASHARLAHRQIPGSRLEILPESGHMPHGDHPDRFVQIVHQFIDSTEPYESDPELVRKALQTGVAQYADYSPADSDLA</sequence>
<dbReference type="InterPro" id="IPR050266">
    <property type="entry name" value="AB_hydrolase_sf"/>
</dbReference>
<dbReference type="Gene3D" id="3.40.50.1820">
    <property type="entry name" value="alpha/beta hydrolase"/>
    <property type="match status" value="1"/>
</dbReference>
<dbReference type="PRINTS" id="PR00111">
    <property type="entry name" value="ABHYDROLASE"/>
</dbReference>
<protein>
    <recommendedName>
        <fullName evidence="1">AB hydrolase-1 domain-containing protein</fullName>
    </recommendedName>
</protein>
<dbReference type="PANTHER" id="PTHR43798:SF33">
    <property type="entry name" value="HYDROLASE, PUTATIVE (AFU_ORTHOLOGUE AFUA_2G14860)-RELATED"/>
    <property type="match status" value="1"/>
</dbReference>
<feature type="domain" description="AB hydrolase-1" evidence="1">
    <location>
        <begin position="39"/>
        <end position="283"/>
    </location>
</feature>
<name>A0A1A3C5E8_MYCAS</name>
<dbReference type="InterPro" id="IPR029058">
    <property type="entry name" value="AB_hydrolase_fold"/>
</dbReference>
<dbReference type="RefSeq" id="WP_065121639.1">
    <property type="nucleotide sequence ID" value="NZ_LZKQ01000186.1"/>
</dbReference>